<evidence type="ECO:0000313" key="10">
    <source>
        <dbReference type="EMBL" id="KAK8957459.1"/>
    </source>
</evidence>
<keyword evidence="6" id="KW-0325">Glycoprotein</keyword>
<dbReference type="Proteomes" id="UP001418222">
    <property type="component" value="Unassembled WGS sequence"/>
</dbReference>
<dbReference type="GO" id="GO:0008889">
    <property type="term" value="F:glycerophosphodiester phosphodiesterase activity"/>
    <property type="evidence" value="ECO:0007669"/>
    <property type="project" value="UniProtKB-EC"/>
</dbReference>
<sequence length="415" mass="47843">MSKKFEKTLMQVMEEDLIHSDDRGKVVVRFIPFLLLLSFFGGAVGRPLYQLPSKLQNKHLEPLQSFRPYNIAHRGSNGEIPEETIAAYTRAIEEGADFIETDILATKDGALICFHDVTLDAITDIANHKEFASRKTTYEVQGVNVTGWFIVDFTLDELKTLTVKQRYAFRDSQYNGEFSIITFEEFISIALNANRIVGIYPEIKNPVLINQHVKWTDGKRFEDKFVETLLKYGYKGEYKSKEWMEKPVFIQSFAPTSLVYISKLTNSPKILLIDDVDIPTQDTNQTYAEITTDSYFAYIKDYVVGIGPWKDNIVLTKNNHLTVATDLVAKAHAHNLQVHPYTFRNENQFLHFDFHQDPYVEYNYWVNFIGVDGLFTDFTGSLHRYQEWADPSKPEKNLPDVLSKISAVISSYRHN</sequence>
<dbReference type="Pfam" id="PF03009">
    <property type="entry name" value="GDPD"/>
    <property type="match status" value="1"/>
</dbReference>
<comment type="caution">
    <text evidence="10">The sequence shown here is derived from an EMBL/GenBank/DDBJ whole genome shotgun (WGS) entry which is preliminary data.</text>
</comment>
<feature type="domain" description="GP-PDE" evidence="9">
    <location>
        <begin position="68"/>
        <end position="386"/>
    </location>
</feature>
<accession>A0AAP0C4E2</accession>
<evidence type="ECO:0000256" key="8">
    <source>
        <dbReference type="SAM" id="Phobius"/>
    </source>
</evidence>
<comment type="similarity">
    <text evidence="1">Belongs to the glycerophosphoryl diester phosphodiesterase family.</text>
</comment>
<dbReference type="EMBL" id="JBBWWQ010000001">
    <property type="protein sequence ID" value="KAK8957459.1"/>
    <property type="molecule type" value="Genomic_DNA"/>
</dbReference>
<dbReference type="EC" id="3.1.4.46" evidence="2"/>
<protein>
    <recommendedName>
        <fullName evidence="2">glycerophosphodiester phosphodiesterase</fullName>
        <ecNumber evidence="2">3.1.4.46</ecNumber>
    </recommendedName>
</protein>
<dbReference type="GO" id="GO:0006071">
    <property type="term" value="P:glycerol metabolic process"/>
    <property type="evidence" value="ECO:0007669"/>
    <property type="project" value="UniProtKB-KW"/>
</dbReference>
<reference evidence="10 11" key="1">
    <citation type="journal article" date="2022" name="Nat. Plants">
        <title>Genomes of leafy and leafless Platanthera orchids illuminate the evolution of mycoheterotrophy.</title>
        <authorList>
            <person name="Li M.H."/>
            <person name="Liu K.W."/>
            <person name="Li Z."/>
            <person name="Lu H.C."/>
            <person name="Ye Q.L."/>
            <person name="Zhang D."/>
            <person name="Wang J.Y."/>
            <person name="Li Y.F."/>
            <person name="Zhong Z.M."/>
            <person name="Liu X."/>
            <person name="Yu X."/>
            <person name="Liu D.K."/>
            <person name="Tu X.D."/>
            <person name="Liu B."/>
            <person name="Hao Y."/>
            <person name="Liao X.Y."/>
            <person name="Jiang Y.T."/>
            <person name="Sun W.H."/>
            <person name="Chen J."/>
            <person name="Chen Y.Q."/>
            <person name="Ai Y."/>
            <person name="Zhai J.W."/>
            <person name="Wu S.S."/>
            <person name="Zhou Z."/>
            <person name="Hsiao Y.Y."/>
            <person name="Wu W.L."/>
            <person name="Chen Y.Y."/>
            <person name="Lin Y.F."/>
            <person name="Hsu J.L."/>
            <person name="Li C.Y."/>
            <person name="Wang Z.W."/>
            <person name="Zhao X."/>
            <person name="Zhong W.Y."/>
            <person name="Ma X.K."/>
            <person name="Ma L."/>
            <person name="Huang J."/>
            <person name="Chen G.Z."/>
            <person name="Huang M.Z."/>
            <person name="Huang L."/>
            <person name="Peng D.H."/>
            <person name="Luo Y.B."/>
            <person name="Zou S.Q."/>
            <person name="Chen S.P."/>
            <person name="Lan S."/>
            <person name="Tsai W.C."/>
            <person name="Van de Peer Y."/>
            <person name="Liu Z.J."/>
        </authorList>
    </citation>
    <scope>NUCLEOTIDE SEQUENCE [LARGE SCALE GENOMIC DNA]</scope>
    <source>
        <strain evidence="10">Lor287</strain>
    </source>
</reference>
<dbReference type="GO" id="GO:0006629">
    <property type="term" value="P:lipid metabolic process"/>
    <property type="evidence" value="ECO:0007669"/>
    <property type="project" value="InterPro"/>
</dbReference>
<evidence type="ECO:0000256" key="1">
    <source>
        <dbReference type="ARBA" id="ARBA00007277"/>
    </source>
</evidence>
<dbReference type="PROSITE" id="PS51704">
    <property type="entry name" value="GP_PDE"/>
    <property type="match status" value="1"/>
</dbReference>
<evidence type="ECO:0000259" key="9">
    <source>
        <dbReference type="PROSITE" id="PS51704"/>
    </source>
</evidence>
<keyword evidence="3" id="KW-0732">Signal</keyword>
<dbReference type="InterPro" id="IPR030395">
    <property type="entry name" value="GP_PDE_dom"/>
</dbReference>
<keyword evidence="8" id="KW-0472">Membrane</keyword>
<proteinExistence type="inferred from homology"/>
<dbReference type="AlphaFoldDB" id="A0AAP0C4E2"/>
<gene>
    <name evidence="10" type="ORF">KSP39_PZI000550</name>
</gene>
<evidence type="ECO:0000256" key="5">
    <source>
        <dbReference type="ARBA" id="ARBA00022801"/>
    </source>
</evidence>
<evidence type="ECO:0000256" key="2">
    <source>
        <dbReference type="ARBA" id="ARBA00012247"/>
    </source>
</evidence>
<keyword evidence="4" id="KW-0319">Glycerol metabolism</keyword>
<dbReference type="SUPFAM" id="SSF51695">
    <property type="entry name" value="PLC-like phosphodiesterases"/>
    <property type="match status" value="1"/>
</dbReference>
<evidence type="ECO:0000256" key="3">
    <source>
        <dbReference type="ARBA" id="ARBA00022729"/>
    </source>
</evidence>
<evidence type="ECO:0000256" key="6">
    <source>
        <dbReference type="ARBA" id="ARBA00023180"/>
    </source>
</evidence>
<dbReference type="PANTHER" id="PTHR43620">
    <property type="entry name" value="GLYCEROPHOSPHORYL DIESTER PHOSPHODIESTERASE"/>
    <property type="match status" value="1"/>
</dbReference>
<comment type="catalytic activity">
    <reaction evidence="7">
        <text>a sn-glycero-3-phosphodiester + H2O = an alcohol + sn-glycerol 3-phosphate + H(+)</text>
        <dbReference type="Rhea" id="RHEA:12969"/>
        <dbReference type="ChEBI" id="CHEBI:15377"/>
        <dbReference type="ChEBI" id="CHEBI:15378"/>
        <dbReference type="ChEBI" id="CHEBI:30879"/>
        <dbReference type="ChEBI" id="CHEBI:57597"/>
        <dbReference type="ChEBI" id="CHEBI:83408"/>
        <dbReference type="EC" id="3.1.4.46"/>
    </reaction>
</comment>
<keyword evidence="8" id="KW-1133">Transmembrane helix</keyword>
<dbReference type="Gene3D" id="3.20.20.190">
    <property type="entry name" value="Phosphatidylinositol (PI) phosphodiesterase"/>
    <property type="match status" value="1"/>
</dbReference>
<evidence type="ECO:0000256" key="4">
    <source>
        <dbReference type="ARBA" id="ARBA00022798"/>
    </source>
</evidence>
<evidence type="ECO:0000256" key="7">
    <source>
        <dbReference type="ARBA" id="ARBA00047512"/>
    </source>
</evidence>
<dbReference type="CDD" id="cd08602">
    <property type="entry name" value="GDPD_ScGlpQ1_like"/>
    <property type="match status" value="1"/>
</dbReference>
<keyword evidence="8" id="KW-0812">Transmembrane</keyword>
<dbReference type="PANTHER" id="PTHR43620:SF7">
    <property type="entry name" value="GLYCEROPHOSPHODIESTER PHOSPHODIESTERASE GDPD5-RELATED"/>
    <property type="match status" value="1"/>
</dbReference>
<dbReference type="FunFam" id="3.20.20.190:FF:000023">
    <property type="entry name" value="Glycerophosphodiester phosphodiesterase GDPD5"/>
    <property type="match status" value="1"/>
</dbReference>
<keyword evidence="11" id="KW-1185">Reference proteome</keyword>
<dbReference type="InterPro" id="IPR017946">
    <property type="entry name" value="PLC-like_Pdiesterase_TIM-brl"/>
</dbReference>
<keyword evidence="5" id="KW-0378">Hydrolase</keyword>
<name>A0AAP0C4E2_9ASPA</name>
<evidence type="ECO:0000313" key="11">
    <source>
        <dbReference type="Proteomes" id="UP001418222"/>
    </source>
</evidence>
<organism evidence="10 11">
    <name type="scientific">Platanthera zijinensis</name>
    <dbReference type="NCBI Taxonomy" id="2320716"/>
    <lineage>
        <taxon>Eukaryota</taxon>
        <taxon>Viridiplantae</taxon>
        <taxon>Streptophyta</taxon>
        <taxon>Embryophyta</taxon>
        <taxon>Tracheophyta</taxon>
        <taxon>Spermatophyta</taxon>
        <taxon>Magnoliopsida</taxon>
        <taxon>Liliopsida</taxon>
        <taxon>Asparagales</taxon>
        <taxon>Orchidaceae</taxon>
        <taxon>Orchidoideae</taxon>
        <taxon>Orchideae</taxon>
        <taxon>Orchidinae</taxon>
        <taxon>Platanthera</taxon>
    </lineage>
</organism>
<feature type="transmembrane region" description="Helical" evidence="8">
    <location>
        <begin position="26"/>
        <end position="49"/>
    </location>
</feature>